<name>A0ABU3IAJ9_9ACTO</name>
<comment type="caution">
    <text evidence="3">The sequence shown here is derived from an EMBL/GenBank/DDBJ whole genome shotgun (WGS) entry which is preliminary data.</text>
</comment>
<feature type="transmembrane region" description="Helical" evidence="2">
    <location>
        <begin position="177"/>
        <end position="201"/>
    </location>
</feature>
<reference evidence="3 4" key="1">
    <citation type="submission" date="2023-06" db="EMBL/GenBank/DDBJ databases">
        <title>Draft genome sequence of Gleimia hominis type strain CCUG 57540T.</title>
        <authorList>
            <person name="Salva-Serra F."/>
            <person name="Cardew S."/>
            <person name="Jensie Markopoulos S."/>
            <person name="Ohlen M."/>
            <person name="Inganas E."/>
            <person name="Svensson-Stadler L."/>
            <person name="Moore E.R.B."/>
        </authorList>
    </citation>
    <scope>NUCLEOTIDE SEQUENCE [LARGE SCALE GENOMIC DNA]</scope>
    <source>
        <strain evidence="3 4">CCUG 57540</strain>
    </source>
</reference>
<evidence type="ECO:0000256" key="1">
    <source>
        <dbReference type="SAM" id="MobiDB-lite"/>
    </source>
</evidence>
<feature type="transmembrane region" description="Helical" evidence="2">
    <location>
        <begin position="608"/>
        <end position="641"/>
    </location>
</feature>
<evidence type="ECO:0000313" key="3">
    <source>
        <dbReference type="EMBL" id="MDT3766941.1"/>
    </source>
</evidence>
<feature type="transmembrane region" description="Helical" evidence="2">
    <location>
        <begin position="221"/>
        <end position="245"/>
    </location>
</feature>
<protein>
    <recommendedName>
        <fullName evidence="5">ABC transporter permease</fullName>
    </recommendedName>
</protein>
<keyword evidence="4" id="KW-1185">Reference proteome</keyword>
<keyword evidence="2" id="KW-0812">Transmembrane</keyword>
<dbReference type="Proteomes" id="UP001247542">
    <property type="component" value="Unassembled WGS sequence"/>
</dbReference>
<feature type="transmembrane region" description="Helical" evidence="2">
    <location>
        <begin position="569"/>
        <end position="588"/>
    </location>
</feature>
<feature type="region of interest" description="Disordered" evidence="1">
    <location>
        <begin position="1"/>
        <end position="51"/>
    </location>
</feature>
<feature type="transmembrane region" description="Helical" evidence="2">
    <location>
        <begin position="273"/>
        <end position="295"/>
    </location>
</feature>
<evidence type="ECO:0000256" key="2">
    <source>
        <dbReference type="SAM" id="Phobius"/>
    </source>
</evidence>
<dbReference type="EMBL" id="JASXSX010000001">
    <property type="protein sequence ID" value="MDT3766941.1"/>
    <property type="molecule type" value="Genomic_DNA"/>
</dbReference>
<feature type="compositionally biased region" description="Polar residues" evidence="1">
    <location>
        <begin position="11"/>
        <end position="25"/>
    </location>
</feature>
<feature type="transmembrane region" description="Helical" evidence="2">
    <location>
        <begin position="389"/>
        <end position="410"/>
    </location>
</feature>
<evidence type="ECO:0008006" key="5">
    <source>
        <dbReference type="Google" id="ProtNLM"/>
    </source>
</evidence>
<dbReference type="RefSeq" id="WP_313272189.1">
    <property type="nucleotide sequence ID" value="NZ_JASXSX010000001.1"/>
</dbReference>
<evidence type="ECO:0000313" key="4">
    <source>
        <dbReference type="Proteomes" id="UP001247542"/>
    </source>
</evidence>
<gene>
    <name evidence="3" type="ORF">QS713_02535</name>
</gene>
<organism evidence="3 4">
    <name type="scientific">Gleimia hominis</name>
    <dbReference type="NCBI Taxonomy" id="595468"/>
    <lineage>
        <taxon>Bacteria</taxon>
        <taxon>Bacillati</taxon>
        <taxon>Actinomycetota</taxon>
        <taxon>Actinomycetes</taxon>
        <taxon>Actinomycetales</taxon>
        <taxon>Actinomycetaceae</taxon>
        <taxon>Gleimia</taxon>
    </lineage>
</organism>
<proteinExistence type="predicted"/>
<feature type="transmembrane region" description="Helical" evidence="2">
    <location>
        <begin position="661"/>
        <end position="679"/>
    </location>
</feature>
<keyword evidence="2" id="KW-0472">Membrane</keyword>
<sequence length="688" mass="73904">MSEREFLRSPGFQQATTDDVTGTNREMNHEAQSEDELGNASLSPQDSEAQLGAKKNEGPLRLLWVPSWGTNQAHGYLLDPRTENAPLPPGMSKWLAPGEVALSPALARQYRPGTMSPFGRVQALIPEEALSDPAELFFYSRPTGPLPEHWGIAVDSFSGSDLVVNGDALNLPPQPHAILFLVIFLAFPGAFLCLTGIFQSFALRDASALLRDIGFGARTRLACGVGTMLLPISAATLITVLIIGITCVKPIHLPLVGVILSPPDLRSQLPLTATIYCTQVLLVIFACGLNSWFTFHTRPATKLHKLIARLSQFSVLPSLVFVWAFATLNELRGLTLQIVFFGALLSLGMAIPTVSLWVAEMVSNLLHKLNPSAVAIIARRKLRAHGPSLIVSLLGMSLTLVSLAGAQLYASQLSAPMKQALRVDAGLGNRFLEIKIPGFTVQEAEELSKKLSSAGGIIIATSPEEKTGATVLKTDQKAREVLKLPDRDIDNQDLATTDQSAVALDIIGGDTFSIRTEIPSRVPLHSLFLVSDQQLDMESVSQATISMGAVTSRLGSNWIGGVKILSDKVNWFILLGFPAALALIIAFLTSTNQQAKKRLKLRELVDILALPTSINLAITGLIAFLPTLVCAALSCLAYSALATGFSSRFGASTIVSPSFQITLFIVGAIGAVYGSALIYQDSRRNLQV</sequence>
<feature type="transmembrane region" description="Helical" evidence="2">
    <location>
        <begin position="338"/>
        <end position="359"/>
    </location>
</feature>
<accession>A0ABU3IAJ9</accession>
<feature type="transmembrane region" description="Helical" evidence="2">
    <location>
        <begin position="307"/>
        <end position="326"/>
    </location>
</feature>
<keyword evidence="2" id="KW-1133">Transmembrane helix</keyword>